<dbReference type="PANTHER" id="PTHR43130:SF3">
    <property type="entry name" value="HTH-TYPE TRANSCRIPTIONAL REGULATOR RV1931C"/>
    <property type="match status" value="1"/>
</dbReference>
<reference evidence="4 5" key="1">
    <citation type="submission" date="2023-02" db="EMBL/GenBank/DDBJ databases">
        <title>Genome sequence of Mucilaginibacter jinjuensis strain KACC 16571.</title>
        <authorList>
            <person name="Kim S."/>
            <person name="Heo J."/>
            <person name="Kwon S.-W."/>
        </authorList>
    </citation>
    <scope>NUCLEOTIDE SEQUENCE [LARGE SCALE GENOMIC DNA]</scope>
    <source>
        <strain evidence="4 5">KACC 16571</strain>
    </source>
</reference>
<dbReference type="InterPro" id="IPR018060">
    <property type="entry name" value="HTH_AraC"/>
</dbReference>
<dbReference type="Pfam" id="PF12833">
    <property type="entry name" value="HTH_18"/>
    <property type="match status" value="1"/>
</dbReference>
<protein>
    <submittedName>
        <fullName evidence="4">DJ-1/PfpI family protein</fullName>
    </submittedName>
</protein>
<dbReference type="PANTHER" id="PTHR43130">
    <property type="entry name" value="ARAC-FAMILY TRANSCRIPTIONAL REGULATOR"/>
    <property type="match status" value="1"/>
</dbReference>
<dbReference type="SMART" id="SM00342">
    <property type="entry name" value="HTH_ARAC"/>
    <property type="match status" value="1"/>
</dbReference>
<dbReference type="CDD" id="cd03137">
    <property type="entry name" value="GATase1_AraC_1"/>
    <property type="match status" value="1"/>
</dbReference>
<feature type="domain" description="HTH araC/xylS-type" evidence="3">
    <location>
        <begin position="229"/>
        <end position="321"/>
    </location>
</feature>
<dbReference type="SUPFAM" id="SSF52317">
    <property type="entry name" value="Class I glutamine amidotransferase-like"/>
    <property type="match status" value="1"/>
</dbReference>
<accession>A0ABY7T3W3</accession>
<dbReference type="SUPFAM" id="SSF46689">
    <property type="entry name" value="Homeodomain-like"/>
    <property type="match status" value="1"/>
</dbReference>
<keyword evidence="2" id="KW-0804">Transcription</keyword>
<dbReference type="RefSeq" id="WP_273629261.1">
    <property type="nucleotide sequence ID" value="NZ_CP117167.1"/>
</dbReference>
<dbReference type="Proteomes" id="UP001216139">
    <property type="component" value="Chromosome"/>
</dbReference>
<dbReference type="InterPro" id="IPR052158">
    <property type="entry name" value="INH-QAR"/>
</dbReference>
<dbReference type="InterPro" id="IPR002818">
    <property type="entry name" value="DJ-1/PfpI"/>
</dbReference>
<keyword evidence="1" id="KW-0805">Transcription regulation</keyword>
<evidence type="ECO:0000313" key="4">
    <source>
        <dbReference type="EMBL" id="WCT11072.1"/>
    </source>
</evidence>
<evidence type="ECO:0000256" key="1">
    <source>
        <dbReference type="ARBA" id="ARBA00023015"/>
    </source>
</evidence>
<dbReference type="Gene3D" id="3.40.50.880">
    <property type="match status" value="1"/>
</dbReference>
<dbReference type="InterPro" id="IPR009057">
    <property type="entry name" value="Homeodomain-like_sf"/>
</dbReference>
<gene>
    <name evidence="4" type="ORF">PQO05_20240</name>
</gene>
<dbReference type="EMBL" id="CP117167">
    <property type="protein sequence ID" value="WCT11072.1"/>
    <property type="molecule type" value="Genomic_DNA"/>
</dbReference>
<evidence type="ECO:0000256" key="2">
    <source>
        <dbReference type="ARBA" id="ARBA00023163"/>
    </source>
</evidence>
<proteinExistence type="predicted"/>
<name>A0ABY7T3W3_9SPHI</name>
<dbReference type="PROSITE" id="PS01124">
    <property type="entry name" value="HTH_ARAC_FAMILY_2"/>
    <property type="match status" value="1"/>
</dbReference>
<evidence type="ECO:0000259" key="3">
    <source>
        <dbReference type="PROSITE" id="PS01124"/>
    </source>
</evidence>
<dbReference type="InterPro" id="IPR029062">
    <property type="entry name" value="Class_I_gatase-like"/>
</dbReference>
<organism evidence="4 5">
    <name type="scientific">Mucilaginibacter jinjuensis</name>
    <dbReference type="NCBI Taxonomy" id="1176721"/>
    <lineage>
        <taxon>Bacteria</taxon>
        <taxon>Pseudomonadati</taxon>
        <taxon>Bacteroidota</taxon>
        <taxon>Sphingobacteriia</taxon>
        <taxon>Sphingobacteriales</taxon>
        <taxon>Sphingobacteriaceae</taxon>
        <taxon>Mucilaginibacter</taxon>
    </lineage>
</organism>
<evidence type="ECO:0000313" key="5">
    <source>
        <dbReference type="Proteomes" id="UP001216139"/>
    </source>
</evidence>
<dbReference type="Pfam" id="PF01965">
    <property type="entry name" value="DJ-1_PfpI"/>
    <property type="match status" value="1"/>
</dbReference>
<sequence>MQINKQNQLQAVFMIPPKVHLLDITGPAHIFYEAACYGAPVTSLFSSIITNQSESVSSSALAFHQLTPFDQLSLNPGDLVFVPGLDSALLLDNQFIEATRSFQYWLKAQHQKGVTICSVCTGTFLLAAAELLDNRECTTHWKYAERFKQIHPKARLQTNRLFVKEDNIYTSAGVSSGIDLALYLIEQIWGAHFAAQIAKEVVIYFRRTIDDPQLSVFTQYRNHLDDRVHHVQDVLSQSLDRKLSIDELAAEVNMSPRNLTRSFKKTTQITIGEYLDKLRTERAEQLINEGHSLQATALHCGLKSVNSLRQLLNNQHLVGQK</sequence>
<keyword evidence="5" id="KW-1185">Reference proteome</keyword>
<dbReference type="Gene3D" id="1.10.10.60">
    <property type="entry name" value="Homeodomain-like"/>
    <property type="match status" value="1"/>
</dbReference>